<dbReference type="PRINTS" id="PR01799">
    <property type="entry name" value="SFASSEMBLIN"/>
</dbReference>
<evidence type="ECO:0000313" key="9">
    <source>
        <dbReference type="Proteomes" id="UP000054928"/>
    </source>
</evidence>
<sequence>MEKEDNFAVKQIDMTATRSKLDGLMGSFTTFDDAMRIGTRQRREKNENRLAEMRLEMNRLEQKLEAEIKKRIEMTKSLQNYCDEQLAQMTKLFQSLLNDRAKQVHDRLGILTQEINSLQALVAKEKQEIPVTIENKSNELTKKLAVFMDSFEVERQRIATQETIILKRLDDHEHVTAKRLESERHDREKQYSDLKIALDTYTSTRTRGDERFNAFMQREVAKIQNALVSEAQAREREDDEIVEALNRYTAKLQDSLKAITSPDA</sequence>
<evidence type="ECO:0000313" key="8">
    <source>
        <dbReference type="EMBL" id="CEG48322.1"/>
    </source>
</evidence>
<evidence type="ECO:0000256" key="2">
    <source>
        <dbReference type="ARBA" id="ARBA00005678"/>
    </source>
</evidence>
<dbReference type="Pfam" id="PF06705">
    <property type="entry name" value="SF-assemblin"/>
    <property type="match status" value="1"/>
</dbReference>
<comment type="subcellular location">
    <subcellularLocation>
        <location evidence="1">Cytoplasm</location>
        <location evidence="1">Cytoskeleton</location>
    </subcellularLocation>
</comment>
<dbReference type="OMA" id="QNYCDEQ"/>
<evidence type="ECO:0000256" key="1">
    <source>
        <dbReference type="ARBA" id="ARBA00004245"/>
    </source>
</evidence>
<dbReference type="OrthoDB" id="436841at2759"/>
<evidence type="ECO:0000256" key="4">
    <source>
        <dbReference type="ARBA" id="ARBA00022701"/>
    </source>
</evidence>
<dbReference type="RefSeq" id="XP_024584691.1">
    <property type="nucleotide sequence ID" value="XM_024719387.1"/>
</dbReference>
<evidence type="ECO:0000256" key="3">
    <source>
        <dbReference type="ARBA" id="ARBA00022490"/>
    </source>
</evidence>
<evidence type="ECO:0000256" key="5">
    <source>
        <dbReference type="ARBA" id="ARBA00023054"/>
    </source>
</evidence>
<evidence type="ECO:0000256" key="6">
    <source>
        <dbReference type="ARBA" id="ARBA00023212"/>
    </source>
</evidence>
<comment type="similarity">
    <text evidence="2">Belongs to the SF-assemblin family.</text>
</comment>
<accession>A0A0P1B1M0</accession>
<reference evidence="9" key="1">
    <citation type="submission" date="2014-09" db="EMBL/GenBank/DDBJ databases">
        <authorList>
            <person name="Sharma Rahul"/>
            <person name="Thines Marco"/>
        </authorList>
    </citation>
    <scope>NUCLEOTIDE SEQUENCE [LARGE SCALE GENOMIC DNA]</scope>
</reference>
<proteinExistence type="inferred from homology"/>
<dbReference type="EMBL" id="CCYD01002939">
    <property type="protein sequence ID" value="CEG48322.1"/>
    <property type="molecule type" value="Genomic_DNA"/>
</dbReference>
<dbReference type="InterPro" id="IPR008374">
    <property type="entry name" value="SF_assemblin/giardin_b"/>
</dbReference>
<keyword evidence="3" id="KW-0963">Cytoplasm</keyword>
<keyword evidence="6" id="KW-0206">Cytoskeleton</keyword>
<feature type="coiled-coil region" evidence="7">
    <location>
        <begin position="43"/>
        <end position="77"/>
    </location>
</feature>
<keyword evidence="4" id="KW-0493">Microtubule</keyword>
<evidence type="ECO:0000256" key="7">
    <source>
        <dbReference type="SAM" id="Coils"/>
    </source>
</evidence>
<dbReference type="GO" id="GO:0005200">
    <property type="term" value="F:structural constituent of cytoskeleton"/>
    <property type="evidence" value="ECO:0007669"/>
    <property type="project" value="InterPro"/>
</dbReference>
<keyword evidence="5 7" id="KW-0175">Coiled coil</keyword>
<organism evidence="8 9">
    <name type="scientific">Plasmopara halstedii</name>
    <name type="common">Downy mildew of sunflower</name>
    <dbReference type="NCBI Taxonomy" id="4781"/>
    <lineage>
        <taxon>Eukaryota</taxon>
        <taxon>Sar</taxon>
        <taxon>Stramenopiles</taxon>
        <taxon>Oomycota</taxon>
        <taxon>Peronosporomycetes</taxon>
        <taxon>Peronosporales</taxon>
        <taxon>Peronosporaceae</taxon>
        <taxon>Plasmopara</taxon>
    </lineage>
</organism>
<dbReference type="Proteomes" id="UP000054928">
    <property type="component" value="Unassembled WGS sequence"/>
</dbReference>
<dbReference type="GO" id="GO:0005874">
    <property type="term" value="C:microtubule"/>
    <property type="evidence" value="ECO:0007669"/>
    <property type="project" value="UniProtKB-KW"/>
</dbReference>
<dbReference type="PANTHER" id="PTHR40412:SF1">
    <property type="entry name" value="SF-ASSEMBLIN"/>
    <property type="match status" value="1"/>
</dbReference>
<dbReference type="AlphaFoldDB" id="A0A0P1B1M0"/>
<name>A0A0P1B1M0_PLAHL</name>
<dbReference type="GeneID" id="36401204"/>
<keyword evidence="9" id="KW-1185">Reference proteome</keyword>
<protein>
    <submittedName>
        <fullName evidence="8">Filament assembling</fullName>
    </submittedName>
</protein>
<dbReference type="PANTHER" id="PTHR40412">
    <property type="entry name" value="SF-ASSEMBLIN"/>
    <property type="match status" value="1"/>
</dbReference>